<keyword evidence="1" id="KW-1133">Transmembrane helix</keyword>
<dbReference type="InterPro" id="IPR014729">
    <property type="entry name" value="Rossmann-like_a/b/a_fold"/>
</dbReference>
<protein>
    <recommendedName>
        <fullName evidence="2">DUF218 domain-containing protein</fullName>
    </recommendedName>
</protein>
<dbReference type="KEGG" id="alp:LPB137_03555"/>
<feature type="transmembrane region" description="Helical" evidence="1">
    <location>
        <begin position="7"/>
        <end position="30"/>
    </location>
</feature>
<dbReference type="Pfam" id="PF02698">
    <property type="entry name" value="DUF218"/>
    <property type="match status" value="1"/>
</dbReference>
<dbReference type="EMBL" id="CP019070">
    <property type="protein sequence ID" value="APW64973.1"/>
    <property type="molecule type" value="Genomic_DNA"/>
</dbReference>
<name>A0A1P8KK82_9BACT</name>
<feature type="transmembrane region" description="Helical" evidence="1">
    <location>
        <begin position="42"/>
        <end position="61"/>
    </location>
</feature>
<evidence type="ECO:0000313" key="3">
    <source>
        <dbReference type="EMBL" id="APW64973.1"/>
    </source>
</evidence>
<dbReference type="RefSeq" id="WP_076084445.1">
    <property type="nucleotide sequence ID" value="NZ_CP019070.1"/>
</dbReference>
<keyword evidence="4" id="KW-1185">Reference proteome</keyword>
<dbReference type="PANTHER" id="PTHR30336">
    <property type="entry name" value="INNER MEMBRANE PROTEIN, PROBABLE PERMEASE"/>
    <property type="match status" value="1"/>
</dbReference>
<dbReference type="CDD" id="cd06259">
    <property type="entry name" value="YdcF-like"/>
    <property type="match status" value="1"/>
</dbReference>
<sequence>MFLLKKIISAFLLPIPIGLFLLFIAFYFLITNSYKKAKVFSFFALLWFTLLSSQIVSNAIINPLENSHKALLEIPKVQYVLVLGSGHITNENLSITSQLNQVAVVRLNEGIRIFKKLDNAKLIVSGYKGFDKNYHSTMSKSLAVDLGIKDKNIIKMDKPKDTREEAIQAKKIIGSKPFILVTSASHMKRSMLLFKKLGLNPIAAATYHLGEDKKDYSSIFASENLYKVKVAFHEYLGLAWAYIKGYI</sequence>
<dbReference type="Proteomes" id="UP000186074">
    <property type="component" value="Chromosome"/>
</dbReference>
<reference evidence="3 4" key="1">
    <citation type="submission" date="2017-01" db="EMBL/GenBank/DDBJ databases">
        <title>Genome sequencing of Arcobacter sp. LPB0137.</title>
        <authorList>
            <person name="Lee G.-W."/>
            <person name="Yi H."/>
        </authorList>
    </citation>
    <scope>NUCLEOTIDE SEQUENCE [LARGE SCALE GENOMIC DNA]</scope>
    <source>
        <strain evidence="3 4">LPB0137</strain>
    </source>
</reference>
<organism evidence="3 4">
    <name type="scientific">Poseidonibacter parvus</name>
    <dbReference type="NCBI Taxonomy" id="1850254"/>
    <lineage>
        <taxon>Bacteria</taxon>
        <taxon>Pseudomonadati</taxon>
        <taxon>Campylobacterota</taxon>
        <taxon>Epsilonproteobacteria</taxon>
        <taxon>Campylobacterales</taxon>
        <taxon>Arcobacteraceae</taxon>
        <taxon>Poseidonibacter</taxon>
    </lineage>
</organism>
<dbReference type="InterPro" id="IPR003848">
    <property type="entry name" value="DUF218"/>
</dbReference>
<dbReference type="GO" id="GO:0043164">
    <property type="term" value="P:Gram-negative-bacterium-type cell wall biogenesis"/>
    <property type="evidence" value="ECO:0007669"/>
    <property type="project" value="TreeGrafter"/>
</dbReference>
<feature type="domain" description="DUF218" evidence="2">
    <location>
        <begin position="78"/>
        <end position="237"/>
    </location>
</feature>
<dbReference type="STRING" id="1850254.LPB137_03555"/>
<dbReference type="InterPro" id="IPR051599">
    <property type="entry name" value="Cell_Envelope_Assoc"/>
</dbReference>
<dbReference type="Gene3D" id="3.40.50.620">
    <property type="entry name" value="HUPs"/>
    <property type="match status" value="1"/>
</dbReference>
<evidence type="ECO:0000259" key="2">
    <source>
        <dbReference type="Pfam" id="PF02698"/>
    </source>
</evidence>
<evidence type="ECO:0000256" key="1">
    <source>
        <dbReference type="SAM" id="Phobius"/>
    </source>
</evidence>
<dbReference type="OrthoDB" id="9809813at2"/>
<dbReference type="GO" id="GO:0000270">
    <property type="term" value="P:peptidoglycan metabolic process"/>
    <property type="evidence" value="ECO:0007669"/>
    <property type="project" value="TreeGrafter"/>
</dbReference>
<accession>A0A1P8KK82</accession>
<keyword evidence="1" id="KW-0812">Transmembrane</keyword>
<dbReference type="GO" id="GO:0005886">
    <property type="term" value="C:plasma membrane"/>
    <property type="evidence" value="ECO:0007669"/>
    <property type="project" value="TreeGrafter"/>
</dbReference>
<evidence type="ECO:0000313" key="4">
    <source>
        <dbReference type="Proteomes" id="UP000186074"/>
    </source>
</evidence>
<dbReference type="AlphaFoldDB" id="A0A1P8KK82"/>
<dbReference type="PANTHER" id="PTHR30336:SF4">
    <property type="entry name" value="ENVELOPE BIOGENESIS FACTOR ELYC"/>
    <property type="match status" value="1"/>
</dbReference>
<keyword evidence="1" id="KW-0472">Membrane</keyword>
<proteinExistence type="predicted"/>
<gene>
    <name evidence="3" type="ORF">LPB137_03555</name>
</gene>